<evidence type="ECO:0000313" key="3">
    <source>
        <dbReference type="Proteomes" id="UP000184267"/>
    </source>
</evidence>
<organism evidence="2 3">
    <name type="scientific">Trametes pubescens</name>
    <name type="common">White-rot fungus</name>
    <dbReference type="NCBI Taxonomy" id="154538"/>
    <lineage>
        <taxon>Eukaryota</taxon>
        <taxon>Fungi</taxon>
        <taxon>Dikarya</taxon>
        <taxon>Basidiomycota</taxon>
        <taxon>Agaricomycotina</taxon>
        <taxon>Agaricomycetes</taxon>
        <taxon>Polyporales</taxon>
        <taxon>Polyporaceae</taxon>
        <taxon>Trametes</taxon>
    </lineage>
</organism>
<evidence type="ECO:0000256" key="1">
    <source>
        <dbReference type="SAM" id="MobiDB-lite"/>
    </source>
</evidence>
<proteinExistence type="predicted"/>
<feature type="region of interest" description="Disordered" evidence="1">
    <location>
        <begin position="57"/>
        <end position="111"/>
    </location>
</feature>
<gene>
    <name evidence="2" type="ORF">TRAPUB_11522</name>
</gene>
<name>A0A1M2VWL2_TRAPU</name>
<sequence>MCPRGADFGKRARTADHQWHVRREARARATSLRGILLGFTRTKVWLAFSLRGFDFGRRRRHSSPMSSAPSPKLSPTGATRGARCGRNTPIPSGGMSRNWGPARGSGSCGGI</sequence>
<keyword evidence="3" id="KW-1185">Reference proteome</keyword>
<protein>
    <submittedName>
        <fullName evidence="2">Uncharacterized protein</fullName>
    </submittedName>
</protein>
<dbReference type="Proteomes" id="UP000184267">
    <property type="component" value="Unassembled WGS sequence"/>
</dbReference>
<reference evidence="2 3" key="1">
    <citation type="submission" date="2016-10" db="EMBL/GenBank/DDBJ databases">
        <title>Genome sequence of the basidiomycete white-rot fungus Trametes pubescens.</title>
        <authorList>
            <person name="Makela M.R."/>
            <person name="Granchi Z."/>
            <person name="Peng M."/>
            <person name="De Vries R.P."/>
            <person name="Grigoriev I."/>
            <person name="Riley R."/>
            <person name="Hilden K."/>
        </authorList>
    </citation>
    <scope>NUCLEOTIDE SEQUENCE [LARGE SCALE GENOMIC DNA]</scope>
    <source>
        <strain evidence="2 3">FBCC735</strain>
    </source>
</reference>
<evidence type="ECO:0000313" key="2">
    <source>
        <dbReference type="EMBL" id="OJT11922.1"/>
    </source>
</evidence>
<comment type="caution">
    <text evidence="2">The sequence shown here is derived from an EMBL/GenBank/DDBJ whole genome shotgun (WGS) entry which is preliminary data.</text>
</comment>
<accession>A0A1M2VWL2</accession>
<dbReference type="EMBL" id="MNAD01000556">
    <property type="protein sequence ID" value="OJT11922.1"/>
    <property type="molecule type" value="Genomic_DNA"/>
</dbReference>
<dbReference type="AlphaFoldDB" id="A0A1M2VWL2"/>